<dbReference type="InterPro" id="IPR001789">
    <property type="entry name" value="Sig_transdc_resp-reg_receiver"/>
</dbReference>
<evidence type="ECO:0000256" key="1">
    <source>
        <dbReference type="ARBA" id="ARBA00023012"/>
    </source>
</evidence>
<dbReference type="PANTHER" id="PTHR43874:SF99">
    <property type="entry name" value="TWO-COMPONENT RESPONSE REGULATOR ARR16"/>
    <property type="match status" value="1"/>
</dbReference>
<gene>
    <name evidence="4" type="ORF">Scep_022177</name>
</gene>
<dbReference type="InterPro" id="IPR011006">
    <property type="entry name" value="CheY-like_superfamily"/>
</dbReference>
<dbReference type="Gene3D" id="3.40.50.2300">
    <property type="match status" value="1"/>
</dbReference>
<dbReference type="AlphaFoldDB" id="A0AAP0F9Y2"/>
<feature type="domain" description="Response regulatory" evidence="3">
    <location>
        <begin position="12"/>
        <end position="137"/>
    </location>
</feature>
<name>A0AAP0F9Y2_9MAGN</name>
<dbReference type="SUPFAM" id="SSF52172">
    <property type="entry name" value="CheY-like"/>
    <property type="match status" value="1"/>
</dbReference>
<keyword evidence="5" id="KW-1185">Reference proteome</keyword>
<dbReference type="GO" id="GO:0009736">
    <property type="term" value="P:cytokinin-activated signaling pathway"/>
    <property type="evidence" value="ECO:0007669"/>
    <property type="project" value="InterPro"/>
</dbReference>
<dbReference type="Pfam" id="PF00072">
    <property type="entry name" value="Response_reg"/>
    <property type="match status" value="1"/>
</dbReference>
<dbReference type="Proteomes" id="UP001419268">
    <property type="component" value="Unassembled WGS sequence"/>
</dbReference>
<sequence>MDSSSINKEKLHVLAVDDSEVERAFMEKFLKNCDCQVTTAENGARAMEYLSLENEPGKSKKLKVNMIITDHSMPEMTGYELLKKVKESSTMKDIPVVIVSSDNIPTLIKKCLEEGAKEFMLKPLQQSDKQKLRSHLKEFQQLIGK</sequence>
<dbReference type="PANTHER" id="PTHR43874">
    <property type="entry name" value="TWO-COMPONENT RESPONSE REGULATOR"/>
    <property type="match status" value="1"/>
</dbReference>
<dbReference type="InterPro" id="IPR045279">
    <property type="entry name" value="ARR-like"/>
</dbReference>
<reference evidence="4 5" key="1">
    <citation type="submission" date="2024-01" db="EMBL/GenBank/DDBJ databases">
        <title>Genome assemblies of Stephania.</title>
        <authorList>
            <person name="Yang L."/>
        </authorList>
    </citation>
    <scope>NUCLEOTIDE SEQUENCE [LARGE SCALE GENOMIC DNA]</scope>
    <source>
        <strain evidence="4">JXDWG</strain>
        <tissue evidence="4">Leaf</tissue>
    </source>
</reference>
<protein>
    <recommendedName>
        <fullName evidence="3">Response regulatory domain-containing protein</fullName>
    </recommendedName>
</protein>
<evidence type="ECO:0000313" key="4">
    <source>
        <dbReference type="EMBL" id="KAK9105333.1"/>
    </source>
</evidence>
<dbReference type="SMART" id="SM00448">
    <property type="entry name" value="REC"/>
    <property type="match status" value="1"/>
</dbReference>
<dbReference type="EMBL" id="JBBNAG010000009">
    <property type="protein sequence ID" value="KAK9105333.1"/>
    <property type="molecule type" value="Genomic_DNA"/>
</dbReference>
<evidence type="ECO:0000259" key="3">
    <source>
        <dbReference type="PROSITE" id="PS50110"/>
    </source>
</evidence>
<accession>A0AAP0F9Y2</accession>
<dbReference type="GO" id="GO:0000160">
    <property type="term" value="P:phosphorelay signal transduction system"/>
    <property type="evidence" value="ECO:0007669"/>
    <property type="project" value="UniProtKB-KW"/>
</dbReference>
<comment type="caution">
    <text evidence="4">The sequence shown here is derived from an EMBL/GenBank/DDBJ whole genome shotgun (WGS) entry which is preliminary data.</text>
</comment>
<feature type="modified residue" description="4-aspartylphosphate" evidence="2">
    <location>
        <position position="70"/>
    </location>
</feature>
<dbReference type="PROSITE" id="PS50110">
    <property type="entry name" value="RESPONSE_REGULATORY"/>
    <property type="match status" value="1"/>
</dbReference>
<evidence type="ECO:0000256" key="2">
    <source>
        <dbReference type="PROSITE-ProRule" id="PRU00169"/>
    </source>
</evidence>
<keyword evidence="2" id="KW-0597">Phosphoprotein</keyword>
<evidence type="ECO:0000313" key="5">
    <source>
        <dbReference type="Proteomes" id="UP001419268"/>
    </source>
</evidence>
<organism evidence="4 5">
    <name type="scientific">Stephania cephalantha</name>
    <dbReference type="NCBI Taxonomy" id="152367"/>
    <lineage>
        <taxon>Eukaryota</taxon>
        <taxon>Viridiplantae</taxon>
        <taxon>Streptophyta</taxon>
        <taxon>Embryophyta</taxon>
        <taxon>Tracheophyta</taxon>
        <taxon>Spermatophyta</taxon>
        <taxon>Magnoliopsida</taxon>
        <taxon>Ranunculales</taxon>
        <taxon>Menispermaceae</taxon>
        <taxon>Menispermoideae</taxon>
        <taxon>Cissampelideae</taxon>
        <taxon>Stephania</taxon>
    </lineage>
</organism>
<keyword evidence="1" id="KW-0902">Two-component regulatory system</keyword>
<proteinExistence type="predicted"/>